<name>A0ABQ3JEB5_9PSEU</name>
<keyword evidence="2" id="KW-1185">Reference proteome</keyword>
<gene>
    <name evidence="1" type="ORF">GCM10017786_49190</name>
</gene>
<organism evidence="1 2">
    <name type="scientific">Amycolatopsis deserti</name>
    <dbReference type="NCBI Taxonomy" id="185696"/>
    <lineage>
        <taxon>Bacteria</taxon>
        <taxon>Bacillati</taxon>
        <taxon>Actinomycetota</taxon>
        <taxon>Actinomycetes</taxon>
        <taxon>Pseudonocardiales</taxon>
        <taxon>Pseudonocardiaceae</taxon>
        <taxon>Amycolatopsis</taxon>
    </lineage>
</organism>
<sequence>MSGALRVGHAQARACRYIQPMARKKTRTPAETGITPKKAKNAVAVAKIVVPAVAPALAPLAVKAASAVRDAYDHYQARRLGVPIDQLSEFTGRGAHLLARIAGTSEALAEVRKSERATEDDARFAKDSQATLEQLTAAVRAAERMPGSRRKAAHQAVAAELERIEGQLLKRLGV</sequence>
<dbReference type="Proteomes" id="UP000605897">
    <property type="component" value="Unassembled WGS sequence"/>
</dbReference>
<dbReference type="EMBL" id="BNAU01000006">
    <property type="protein sequence ID" value="GHF09784.1"/>
    <property type="molecule type" value="Genomic_DNA"/>
</dbReference>
<proteinExistence type="predicted"/>
<reference evidence="2" key="1">
    <citation type="journal article" date="2019" name="Int. J. Syst. Evol. Microbiol.">
        <title>The Global Catalogue of Microorganisms (GCM) 10K type strain sequencing project: providing services to taxonomists for standard genome sequencing and annotation.</title>
        <authorList>
            <consortium name="The Broad Institute Genomics Platform"/>
            <consortium name="The Broad Institute Genome Sequencing Center for Infectious Disease"/>
            <person name="Wu L."/>
            <person name="Ma J."/>
        </authorList>
    </citation>
    <scope>NUCLEOTIDE SEQUENCE [LARGE SCALE GENOMIC DNA]</scope>
    <source>
        <strain evidence="2">CGMCC 4.7677</strain>
    </source>
</reference>
<evidence type="ECO:0008006" key="3">
    <source>
        <dbReference type="Google" id="ProtNLM"/>
    </source>
</evidence>
<evidence type="ECO:0000313" key="1">
    <source>
        <dbReference type="EMBL" id="GHF09784.1"/>
    </source>
</evidence>
<evidence type="ECO:0000313" key="2">
    <source>
        <dbReference type="Proteomes" id="UP000605897"/>
    </source>
</evidence>
<protein>
    <recommendedName>
        <fullName evidence="3">Phasin family protein</fullName>
    </recommendedName>
</protein>
<comment type="caution">
    <text evidence="1">The sequence shown here is derived from an EMBL/GenBank/DDBJ whole genome shotgun (WGS) entry which is preliminary data.</text>
</comment>
<dbReference type="Pfam" id="PF20079">
    <property type="entry name" value="DUF6474"/>
    <property type="match status" value="1"/>
</dbReference>
<dbReference type="InterPro" id="IPR045522">
    <property type="entry name" value="DUF6474"/>
</dbReference>
<accession>A0ABQ3JEB5</accession>